<keyword evidence="3" id="KW-0560">Oxidoreductase</keyword>
<dbReference type="InterPro" id="IPR047122">
    <property type="entry name" value="Trans-enoyl_RdTase-like"/>
</dbReference>
<name>A0A5N6X2C9_9EURO</name>
<reference evidence="6" key="1">
    <citation type="submission" date="2019-04" db="EMBL/GenBank/DDBJ databases">
        <title>Friends and foes A comparative genomics studyof 23 Aspergillus species from section Flavi.</title>
        <authorList>
            <consortium name="DOE Joint Genome Institute"/>
            <person name="Kjaerbolling I."/>
            <person name="Vesth T."/>
            <person name="Frisvad J.C."/>
            <person name="Nybo J.L."/>
            <person name="Theobald S."/>
            <person name="Kildgaard S."/>
            <person name="Isbrandt T."/>
            <person name="Kuo A."/>
            <person name="Sato A."/>
            <person name="Lyhne E.K."/>
            <person name="Kogle M.E."/>
            <person name="Wiebenga A."/>
            <person name="Kun R.S."/>
            <person name="Lubbers R.J."/>
            <person name="Makela M.R."/>
            <person name="Barry K."/>
            <person name="Chovatia M."/>
            <person name="Clum A."/>
            <person name="Daum C."/>
            <person name="Haridas S."/>
            <person name="He G."/>
            <person name="LaButti K."/>
            <person name="Lipzen A."/>
            <person name="Mondo S."/>
            <person name="Riley R."/>
            <person name="Salamov A."/>
            <person name="Simmons B.A."/>
            <person name="Magnuson J.K."/>
            <person name="Henrissat B."/>
            <person name="Mortensen U.H."/>
            <person name="Larsen T.O."/>
            <person name="Devries R.P."/>
            <person name="Grigoriev I.V."/>
            <person name="Machida M."/>
            <person name="Baker S.E."/>
            <person name="Andersen M.R."/>
        </authorList>
    </citation>
    <scope>NUCLEOTIDE SEQUENCE [LARGE SCALE GENOMIC DNA]</scope>
    <source>
        <strain evidence="6">CBS 130017</strain>
    </source>
</reference>
<evidence type="ECO:0000259" key="4">
    <source>
        <dbReference type="SMART" id="SM00829"/>
    </source>
</evidence>
<feature type="domain" description="Enoyl reductase (ER)" evidence="4">
    <location>
        <begin position="9"/>
        <end position="283"/>
    </location>
</feature>
<keyword evidence="2" id="KW-0547">Nucleotide-binding</keyword>
<dbReference type="SUPFAM" id="SSF51735">
    <property type="entry name" value="NAD(P)-binding Rossmann-fold domains"/>
    <property type="match status" value="1"/>
</dbReference>
<dbReference type="Gene3D" id="3.40.50.720">
    <property type="entry name" value="NAD(P)-binding Rossmann-like Domain"/>
    <property type="match status" value="1"/>
</dbReference>
<evidence type="ECO:0000313" key="5">
    <source>
        <dbReference type="EMBL" id="KAE8327063.1"/>
    </source>
</evidence>
<dbReference type="GO" id="GO:0000166">
    <property type="term" value="F:nucleotide binding"/>
    <property type="evidence" value="ECO:0007669"/>
    <property type="project" value="UniProtKB-KW"/>
</dbReference>
<proteinExistence type="inferred from homology"/>
<comment type="similarity">
    <text evidence="1">Belongs to the zinc-containing alcohol dehydrogenase family.</text>
</comment>
<dbReference type="Gene3D" id="3.90.180.10">
    <property type="entry name" value="Medium-chain alcohol dehydrogenases, catalytic domain"/>
    <property type="match status" value="1"/>
</dbReference>
<dbReference type="CDD" id="cd08249">
    <property type="entry name" value="enoyl_reductase_like"/>
    <property type="match status" value="1"/>
</dbReference>
<dbReference type="Proteomes" id="UP000325945">
    <property type="component" value="Unassembled WGS sequence"/>
</dbReference>
<evidence type="ECO:0000256" key="1">
    <source>
        <dbReference type="ARBA" id="ARBA00008072"/>
    </source>
</evidence>
<dbReference type="Pfam" id="PF08240">
    <property type="entry name" value="ADH_N"/>
    <property type="match status" value="1"/>
</dbReference>
<dbReference type="SMART" id="SM00829">
    <property type="entry name" value="PKS_ER"/>
    <property type="match status" value="1"/>
</dbReference>
<dbReference type="InterPro" id="IPR020843">
    <property type="entry name" value="ER"/>
</dbReference>
<dbReference type="InterPro" id="IPR013154">
    <property type="entry name" value="ADH-like_N"/>
</dbReference>
<dbReference type="SUPFAM" id="SSF50129">
    <property type="entry name" value="GroES-like"/>
    <property type="match status" value="1"/>
</dbReference>
<dbReference type="GO" id="GO:0016651">
    <property type="term" value="F:oxidoreductase activity, acting on NAD(P)H"/>
    <property type="evidence" value="ECO:0007669"/>
    <property type="project" value="InterPro"/>
</dbReference>
<dbReference type="AlphaFoldDB" id="A0A5N6X2C9"/>
<dbReference type="PANTHER" id="PTHR45348">
    <property type="entry name" value="HYPOTHETICAL OXIDOREDUCTASE (EUROFUNG)"/>
    <property type="match status" value="1"/>
</dbReference>
<gene>
    <name evidence="5" type="ORF">BDV39DRAFT_205194</name>
</gene>
<dbReference type="InterPro" id="IPR036291">
    <property type="entry name" value="NAD(P)-bd_dom_sf"/>
</dbReference>
<evidence type="ECO:0000256" key="2">
    <source>
        <dbReference type="ARBA" id="ARBA00022741"/>
    </source>
</evidence>
<sequence length="357" mass="39059">MANRAIWIGKDHQLSLREITEVYEPLADEVLVEVEYSGINPADIVHSPFGFNDYPAGYDFAGKVVKSGANRQEVFKPGDRVLGFGAPEQNKAPQYGAHQRFHCARHFIHHVPPSMPMADAACLMVVTHTASDALFNQLEVPLPRDNQGICSGSEENRFPILIWGGASAVGSAAVQLAKMAGCYPILTTASKKNHDALRALGATECFDYHDEDIVDQIQRVLQHHNAKPLNHVLDAVVSHKKPSSTSICEQLAGGGARLTAPVPVAGDATRTWKQTFACRNVVVTFELPSGEIIRKEPVPEWQHNIDWATRWAIEHYGSGYRMSNVTVVKGGHEGMKAMVVSAEGGASMQKFVIQHPI</sequence>
<keyword evidence="6" id="KW-1185">Reference proteome</keyword>
<organism evidence="5 6">
    <name type="scientific">Aspergillus sergii</name>
    <dbReference type="NCBI Taxonomy" id="1034303"/>
    <lineage>
        <taxon>Eukaryota</taxon>
        <taxon>Fungi</taxon>
        <taxon>Dikarya</taxon>
        <taxon>Ascomycota</taxon>
        <taxon>Pezizomycotina</taxon>
        <taxon>Eurotiomycetes</taxon>
        <taxon>Eurotiomycetidae</taxon>
        <taxon>Eurotiales</taxon>
        <taxon>Aspergillaceae</taxon>
        <taxon>Aspergillus</taxon>
        <taxon>Aspergillus subgen. Circumdati</taxon>
    </lineage>
</organism>
<accession>A0A5N6X2C9</accession>
<dbReference type="PANTHER" id="PTHR45348:SF7">
    <property type="entry name" value="ZINC BINDING OXIDOREDUCTASE, PUTATIVE-RELATED"/>
    <property type="match status" value="1"/>
</dbReference>
<dbReference type="EMBL" id="ML741794">
    <property type="protein sequence ID" value="KAE8327063.1"/>
    <property type="molecule type" value="Genomic_DNA"/>
</dbReference>
<evidence type="ECO:0000313" key="6">
    <source>
        <dbReference type="Proteomes" id="UP000325945"/>
    </source>
</evidence>
<dbReference type="InterPro" id="IPR011032">
    <property type="entry name" value="GroES-like_sf"/>
</dbReference>
<dbReference type="InterPro" id="IPR013149">
    <property type="entry name" value="ADH-like_C"/>
</dbReference>
<dbReference type="Pfam" id="PF00107">
    <property type="entry name" value="ADH_zinc_N"/>
    <property type="match status" value="1"/>
</dbReference>
<protein>
    <recommendedName>
        <fullName evidence="4">Enoyl reductase (ER) domain-containing protein</fullName>
    </recommendedName>
</protein>
<evidence type="ECO:0000256" key="3">
    <source>
        <dbReference type="ARBA" id="ARBA00023002"/>
    </source>
</evidence>